<comment type="caution">
    <text evidence="2">The sequence shown here is derived from an EMBL/GenBank/DDBJ whole genome shotgun (WGS) entry which is preliminary data.</text>
</comment>
<dbReference type="EMBL" id="DTGZ01000003">
    <property type="protein sequence ID" value="HGV96698.1"/>
    <property type="molecule type" value="Genomic_DNA"/>
</dbReference>
<keyword evidence="1" id="KW-1133">Transmembrane helix</keyword>
<gene>
    <name evidence="2" type="ORF">ENV60_00145</name>
</gene>
<evidence type="ECO:0000256" key="1">
    <source>
        <dbReference type="SAM" id="Phobius"/>
    </source>
</evidence>
<proteinExistence type="predicted"/>
<accession>A0A7C4XJK6</accession>
<dbReference type="PANTHER" id="PTHR36443:SF1">
    <property type="entry name" value="BSR5223 PROTEIN"/>
    <property type="match status" value="1"/>
</dbReference>
<organism evidence="2">
    <name type="scientific">candidate division WOR-3 bacterium</name>
    <dbReference type="NCBI Taxonomy" id="2052148"/>
    <lineage>
        <taxon>Bacteria</taxon>
        <taxon>Bacteria division WOR-3</taxon>
    </lineage>
</organism>
<dbReference type="InterPro" id="IPR021320">
    <property type="entry name" value="DUF2905"/>
</dbReference>
<evidence type="ECO:0000313" key="2">
    <source>
        <dbReference type="EMBL" id="HGV96698.1"/>
    </source>
</evidence>
<feature type="transmembrane region" description="Helical" evidence="1">
    <location>
        <begin position="7"/>
        <end position="25"/>
    </location>
</feature>
<sequence length="70" mass="8311">MQNTGRFLIFLGTIFIFIGVLFLIFPKLSIYKFPGDIFIKRDNFIFYFPVFTSIILSILLTILLNLFLRR</sequence>
<feature type="transmembrane region" description="Helical" evidence="1">
    <location>
        <begin position="45"/>
        <end position="68"/>
    </location>
</feature>
<keyword evidence="1" id="KW-0812">Transmembrane</keyword>
<protein>
    <submittedName>
        <fullName evidence="2">DUF2905 domain-containing protein</fullName>
    </submittedName>
</protein>
<dbReference type="PANTHER" id="PTHR36443">
    <property type="entry name" value="BSR5223 PROTEIN"/>
    <property type="match status" value="1"/>
</dbReference>
<name>A0A7C4XJK6_UNCW3</name>
<dbReference type="AlphaFoldDB" id="A0A7C4XJK6"/>
<dbReference type="Pfam" id="PF11146">
    <property type="entry name" value="DUF2905"/>
    <property type="match status" value="1"/>
</dbReference>
<keyword evidence="1" id="KW-0472">Membrane</keyword>
<reference evidence="2" key="1">
    <citation type="journal article" date="2020" name="mSystems">
        <title>Genome- and Community-Level Interaction Insights into Carbon Utilization and Element Cycling Functions of Hydrothermarchaeota in Hydrothermal Sediment.</title>
        <authorList>
            <person name="Zhou Z."/>
            <person name="Liu Y."/>
            <person name="Xu W."/>
            <person name="Pan J."/>
            <person name="Luo Z.H."/>
            <person name="Li M."/>
        </authorList>
    </citation>
    <scope>NUCLEOTIDE SEQUENCE [LARGE SCALE GENOMIC DNA]</scope>
    <source>
        <strain evidence="2">SpSt-774</strain>
    </source>
</reference>